<dbReference type="EMBL" id="FMUR01000023">
    <property type="protein sequence ID" value="SCY53531.1"/>
    <property type="molecule type" value="Genomic_DNA"/>
</dbReference>
<dbReference type="InterPro" id="IPR016188">
    <property type="entry name" value="PurM-like_N"/>
</dbReference>
<proteinExistence type="inferred from homology"/>
<comment type="similarity">
    <text evidence="1">Belongs to the HypE family.</text>
</comment>
<protein>
    <submittedName>
        <fullName evidence="4">Hydrogenase maturation factor</fullName>
    </submittedName>
</protein>
<dbReference type="GO" id="GO:0051604">
    <property type="term" value="P:protein maturation"/>
    <property type="evidence" value="ECO:0007669"/>
    <property type="project" value="TreeGrafter"/>
</dbReference>
<dbReference type="AlphaFoldDB" id="A0A1G5GQ47"/>
<dbReference type="SUPFAM" id="SSF55326">
    <property type="entry name" value="PurM N-terminal domain-like"/>
    <property type="match status" value="1"/>
</dbReference>
<dbReference type="PANTHER" id="PTHR30303">
    <property type="entry name" value="HYDROGENASE ISOENZYMES FORMATION PROTEIN HYPE"/>
    <property type="match status" value="1"/>
</dbReference>
<dbReference type="SUPFAM" id="SSF56042">
    <property type="entry name" value="PurM C-terminal domain-like"/>
    <property type="match status" value="1"/>
</dbReference>
<evidence type="ECO:0000259" key="3">
    <source>
        <dbReference type="Pfam" id="PF02769"/>
    </source>
</evidence>
<dbReference type="InterPro" id="IPR010918">
    <property type="entry name" value="PurM-like_C_dom"/>
</dbReference>
<dbReference type="InterPro" id="IPR011854">
    <property type="entry name" value="HypE"/>
</dbReference>
<dbReference type="InterPro" id="IPR036921">
    <property type="entry name" value="PurM-like_N_sf"/>
</dbReference>
<dbReference type="OrthoDB" id="153904at2"/>
<feature type="domain" description="PurM-like N-terminal" evidence="2">
    <location>
        <begin position="27"/>
        <end position="135"/>
    </location>
</feature>
<dbReference type="Pfam" id="PF02769">
    <property type="entry name" value="AIRS_C"/>
    <property type="match status" value="1"/>
</dbReference>
<dbReference type="Gene3D" id="3.30.1330.10">
    <property type="entry name" value="PurM-like, N-terminal domain"/>
    <property type="match status" value="1"/>
</dbReference>
<evidence type="ECO:0000313" key="4">
    <source>
        <dbReference type="EMBL" id="SCY53531.1"/>
    </source>
</evidence>
<dbReference type="Pfam" id="PF00586">
    <property type="entry name" value="AIRS"/>
    <property type="match status" value="1"/>
</dbReference>
<evidence type="ECO:0000313" key="5">
    <source>
        <dbReference type="Proteomes" id="UP000183047"/>
    </source>
</evidence>
<reference evidence="5" key="1">
    <citation type="submission" date="2016-10" db="EMBL/GenBank/DDBJ databases">
        <authorList>
            <person name="Varghese N."/>
            <person name="Submissions S."/>
        </authorList>
    </citation>
    <scope>NUCLEOTIDE SEQUENCE [LARGE SCALE GENOMIC DNA]</scope>
    <source>
        <strain evidence="5">XBD2006</strain>
    </source>
</reference>
<name>A0A1G5GQ47_9FIRM</name>
<dbReference type="InterPro" id="IPR036676">
    <property type="entry name" value="PurM-like_C_sf"/>
</dbReference>
<dbReference type="PANTHER" id="PTHR30303:SF4">
    <property type="entry name" value="HYDROGENASE EXPRESSION_FORMATION PROTEIN HYPE"/>
    <property type="match status" value="1"/>
</dbReference>
<keyword evidence="5" id="KW-1185">Reference proteome</keyword>
<dbReference type="Proteomes" id="UP000183047">
    <property type="component" value="Unassembled WGS sequence"/>
</dbReference>
<organism evidence="4 5">
    <name type="scientific">Butyrivibrio hungatei</name>
    <dbReference type="NCBI Taxonomy" id="185008"/>
    <lineage>
        <taxon>Bacteria</taxon>
        <taxon>Bacillati</taxon>
        <taxon>Bacillota</taxon>
        <taxon>Clostridia</taxon>
        <taxon>Lachnospirales</taxon>
        <taxon>Lachnospiraceae</taxon>
        <taxon>Butyrivibrio</taxon>
    </lineage>
</organism>
<feature type="domain" description="PurM-like C-terminal" evidence="3">
    <location>
        <begin position="151"/>
        <end position="301"/>
    </location>
</feature>
<dbReference type="Gene3D" id="3.90.650.10">
    <property type="entry name" value="PurM-like C-terminal domain"/>
    <property type="match status" value="1"/>
</dbReference>
<accession>A0A1G5GQ47</accession>
<gene>
    <name evidence="4" type="ORF">SAMN02910451_02986</name>
</gene>
<evidence type="ECO:0000259" key="2">
    <source>
        <dbReference type="Pfam" id="PF00586"/>
    </source>
</evidence>
<sequence>MKIGKISENILKRSVLKLIKTEHKKDISAAVGTDCAFSEPKKVYSAVAPVTEKVDNAGYYAVMKAVGNLVIHGIEPDHVTVSILLPEETEEKQLKAIVRDVIAACNEYGVTYAGGHTEVTSAVTRPVITANCMGTAENGGFDIGKNKKLKSGLALVITKWIGLEGTAMLAQQGREELCSKYPVPFVRDAIEFKDYLNVAKEAAVAIKSGAVAVTDISNGGVFASLWDIAERAGTGLCVDLKSIPIRQETVEICEFYEINPYQLLSGGALLIACEDGDRLVAEFEKEGIPAKVVGYLKNGNDKIITNADESRFLEMPGCDRIHKILG</sequence>
<evidence type="ECO:0000256" key="1">
    <source>
        <dbReference type="ARBA" id="ARBA00006243"/>
    </source>
</evidence>
<dbReference type="RefSeq" id="WP_074463363.1">
    <property type="nucleotide sequence ID" value="NZ_FMUR01000023.1"/>
</dbReference>